<dbReference type="InterPro" id="IPR015955">
    <property type="entry name" value="Lactate_DH/Glyco_Ohase_4_C"/>
</dbReference>
<dbReference type="KEGG" id="mefw:F1737_10220"/>
<feature type="binding site" evidence="10">
    <location>
        <begin position="121"/>
        <end position="123"/>
    </location>
    <ligand>
        <name>NAD(+)</name>
        <dbReference type="ChEBI" id="CHEBI:57540"/>
    </ligand>
</feature>
<dbReference type="PANTHER" id="PTHR43128">
    <property type="entry name" value="L-2-HYDROXYCARBOXYLATE DEHYDROGENASE (NAD(P)(+))"/>
    <property type="match status" value="1"/>
</dbReference>
<comment type="function">
    <text evidence="1">Catalyzes the reversible oxidation of malate to oxaloacetate.</text>
</comment>
<evidence type="ECO:0000256" key="1">
    <source>
        <dbReference type="ARBA" id="ARBA00003966"/>
    </source>
</evidence>
<dbReference type="GeneID" id="85230547"/>
<comment type="similarity">
    <text evidence="2 11">Belongs to the LDH/MDH superfamily.</text>
</comment>
<evidence type="ECO:0000256" key="3">
    <source>
        <dbReference type="ARBA" id="ARBA00012995"/>
    </source>
</evidence>
<dbReference type="AlphaFoldDB" id="A0AA97I534"/>
<dbReference type="EC" id="1.1.1.37" evidence="3"/>
<dbReference type="InterPro" id="IPR001557">
    <property type="entry name" value="L-lactate/malate_DH"/>
</dbReference>
<dbReference type="PIRSF" id="PIRSF000102">
    <property type="entry name" value="Lac_mal_DH"/>
    <property type="match status" value="1"/>
</dbReference>
<name>A0AA97I534_9EURY</name>
<feature type="active site" description="Proton acceptor" evidence="8">
    <location>
        <position position="178"/>
    </location>
</feature>
<dbReference type="Pfam" id="PF02866">
    <property type="entry name" value="Ldh_1_C"/>
    <property type="match status" value="1"/>
</dbReference>
<feature type="binding site" evidence="9">
    <location>
        <position position="123"/>
    </location>
    <ligand>
        <name>substrate</name>
    </ligand>
</feature>
<dbReference type="GO" id="GO:0030060">
    <property type="term" value="F:L-malate dehydrogenase (NAD+) activity"/>
    <property type="evidence" value="ECO:0007669"/>
    <property type="project" value="UniProtKB-EC"/>
</dbReference>
<proteinExistence type="inferred from homology"/>
<evidence type="ECO:0000256" key="7">
    <source>
        <dbReference type="ARBA" id="ARBA00048313"/>
    </source>
</evidence>
<evidence type="ECO:0000256" key="5">
    <source>
        <dbReference type="ARBA" id="ARBA00023002"/>
    </source>
</evidence>
<protein>
    <recommendedName>
        <fullName evidence="3">malate dehydrogenase</fullName>
        <ecNumber evidence="3">1.1.1.37</ecNumber>
    </recommendedName>
</protein>
<feature type="binding site" evidence="10">
    <location>
        <position position="98"/>
    </location>
    <ligand>
        <name>NAD(+)</name>
        <dbReference type="ChEBI" id="CHEBI:57540"/>
    </ligand>
</feature>
<feature type="domain" description="Lactate/malate dehydrogenase N-terminal" evidence="12">
    <location>
        <begin position="3"/>
        <end position="145"/>
    </location>
</feature>
<dbReference type="SUPFAM" id="SSF56327">
    <property type="entry name" value="LDH C-terminal domain-like"/>
    <property type="match status" value="1"/>
</dbReference>
<evidence type="ECO:0000256" key="2">
    <source>
        <dbReference type="ARBA" id="ARBA00008104"/>
    </source>
</evidence>
<feature type="binding site" evidence="10">
    <location>
        <begin position="8"/>
        <end position="14"/>
    </location>
    <ligand>
        <name>NAD(+)</name>
        <dbReference type="ChEBI" id="CHEBI:57540"/>
    </ligand>
</feature>
<dbReference type="EMBL" id="CP043875">
    <property type="protein sequence ID" value="WOF17026.1"/>
    <property type="molecule type" value="Genomic_DNA"/>
</dbReference>
<keyword evidence="4" id="KW-0816">Tricarboxylic acid cycle</keyword>
<dbReference type="Gene3D" id="3.40.50.720">
    <property type="entry name" value="NAD(P)-binding Rossmann-like Domain"/>
    <property type="match status" value="1"/>
</dbReference>
<dbReference type="Gene3D" id="3.90.110.10">
    <property type="entry name" value="Lactate dehydrogenase/glycoside hydrolase, family 4, C-terminal"/>
    <property type="match status" value="1"/>
</dbReference>
<dbReference type="GO" id="GO:0006099">
    <property type="term" value="P:tricarboxylic acid cycle"/>
    <property type="evidence" value="ECO:0007669"/>
    <property type="project" value="UniProtKB-KW"/>
</dbReference>
<dbReference type="PANTHER" id="PTHR43128:SF16">
    <property type="entry name" value="L-LACTATE DEHYDROGENASE"/>
    <property type="match status" value="1"/>
</dbReference>
<dbReference type="InterPro" id="IPR001236">
    <property type="entry name" value="Lactate/malate_DH_N"/>
</dbReference>
<dbReference type="Pfam" id="PF00056">
    <property type="entry name" value="Ldh_1_N"/>
    <property type="match status" value="1"/>
</dbReference>
<evidence type="ECO:0000313" key="14">
    <source>
        <dbReference type="EMBL" id="WOF17026.1"/>
    </source>
</evidence>
<evidence type="ECO:0000256" key="10">
    <source>
        <dbReference type="PIRSR" id="PIRSR000102-3"/>
    </source>
</evidence>
<evidence type="ECO:0000256" key="6">
    <source>
        <dbReference type="ARBA" id="ARBA00023027"/>
    </source>
</evidence>
<evidence type="ECO:0000256" key="4">
    <source>
        <dbReference type="ARBA" id="ARBA00022532"/>
    </source>
</evidence>
<organism evidence="14 15">
    <name type="scientific">Methanochimaera problematica</name>
    <dbReference type="NCBI Taxonomy" id="2609417"/>
    <lineage>
        <taxon>Archaea</taxon>
        <taxon>Methanobacteriati</taxon>
        <taxon>Methanobacteriota</taxon>
        <taxon>Stenosarchaea group</taxon>
        <taxon>Methanomicrobia</taxon>
        <taxon>Methanomicrobiales</taxon>
        <taxon>Methanomicrobiaceae</taxon>
        <taxon>Methanochimaera</taxon>
    </lineage>
</organism>
<gene>
    <name evidence="14" type="ORF">F1737_10220</name>
</gene>
<dbReference type="GO" id="GO:0004459">
    <property type="term" value="F:L-lactate dehydrogenase (NAD+) activity"/>
    <property type="evidence" value="ECO:0007669"/>
    <property type="project" value="TreeGrafter"/>
</dbReference>
<evidence type="ECO:0000256" key="8">
    <source>
        <dbReference type="PIRSR" id="PIRSR000102-1"/>
    </source>
</evidence>
<dbReference type="RefSeq" id="WP_317136478.1">
    <property type="nucleotide sequence ID" value="NZ_CP043875.1"/>
</dbReference>
<feature type="binding site" evidence="9">
    <location>
        <position position="154"/>
    </location>
    <ligand>
        <name>substrate</name>
    </ligand>
</feature>
<comment type="catalytic activity">
    <reaction evidence="7">
        <text>(S)-malate + NAD(+) = oxaloacetate + NADH + H(+)</text>
        <dbReference type="Rhea" id="RHEA:21432"/>
        <dbReference type="ChEBI" id="CHEBI:15378"/>
        <dbReference type="ChEBI" id="CHEBI:15589"/>
        <dbReference type="ChEBI" id="CHEBI:16452"/>
        <dbReference type="ChEBI" id="CHEBI:57540"/>
        <dbReference type="ChEBI" id="CHEBI:57945"/>
        <dbReference type="EC" id="1.1.1.37"/>
    </reaction>
</comment>
<reference evidence="14 15" key="1">
    <citation type="submission" date="2019-09" db="EMBL/GenBank/DDBJ databases">
        <title>The complete genome of Methanoplanus sp. FWC-SCC4.</title>
        <authorList>
            <person name="Chen S.-C."/>
            <person name="Zhou Y.-Z."/>
            <person name="Lai M.-C."/>
        </authorList>
    </citation>
    <scope>NUCLEOTIDE SEQUENCE [LARGE SCALE GENOMIC DNA]</scope>
    <source>
        <strain evidence="14 15">FWC-SCC4</strain>
    </source>
</reference>
<evidence type="ECO:0000259" key="13">
    <source>
        <dbReference type="Pfam" id="PF02866"/>
    </source>
</evidence>
<feature type="binding site" evidence="9">
    <location>
        <position position="85"/>
    </location>
    <ligand>
        <name>substrate</name>
    </ligand>
</feature>
<evidence type="ECO:0000259" key="12">
    <source>
        <dbReference type="Pfam" id="PF00056"/>
    </source>
</evidence>
<evidence type="ECO:0000313" key="15">
    <source>
        <dbReference type="Proteomes" id="UP001301797"/>
    </source>
</evidence>
<dbReference type="SUPFAM" id="SSF51735">
    <property type="entry name" value="NAD(P)-binding Rossmann-fold domains"/>
    <property type="match status" value="1"/>
</dbReference>
<dbReference type="GO" id="GO:0006089">
    <property type="term" value="P:lactate metabolic process"/>
    <property type="evidence" value="ECO:0007669"/>
    <property type="project" value="TreeGrafter"/>
</dbReference>
<evidence type="ECO:0000256" key="9">
    <source>
        <dbReference type="PIRSR" id="PIRSR000102-2"/>
    </source>
</evidence>
<dbReference type="InterPro" id="IPR022383">
    <property type="entry name" value="Lactate/malate_DH_C"/>
</dbReference>
<dbReference type="PRINTS" id="PR00086">
    <property type="entry name" value="LLDHDRGNASE"/>
</dbReference>
<feature type="binding site" evidence="9">
    <location>
        <position position="91"/>
    </location>
    <ligand>
        <name>substrate</name>
    </ligand>
</feature>
<feature type="domain" description="Lactate/malate dehydrogenase C-terminal" evidence="13">
    <location>
        <begin position="148"/>
        <end position="309"/>
    </location>
</feature>
<keyword evidence="15" id="KW-1185">Reference proteome</keyword>
<sequence length="319" mass="34639">MAKVTVIGATGKVGQFAAYSVSRIPFVTNIVLFGREGNEDVLEGTKCDFIDSFAALGRNLDLEWSINPEDLRDSDIVIINSGVPRHKGQDRIDLAKKNAKIVANYAKMIAAYSPDSIILVVSNPVDVMTAVALKYSGFPPNRVFGLGTHLDSMRLKSFVADHFNVHVSEVHTRIVGEHGESMVPLWSATTIGGIQIQNLPAFSSLPKDEMVDRVRTAGLHIIEKSGATIYGPAAAISTLVRTVLGNENRILSVSAYIKSEVHNIGDVCIGVPARLNREGAFPVPIRIDESEVTGFQQSVEKIRNVTSEIMADLDQSMPL</sequence>
<dbReference type="Proteomes" id="UP001301797">
    <property type="component" value="Chromosome"/>
</dbReference>
<accession>A0AA97I534</accession>
<dbReference type="InterPro" id="IPR036291">
    <property type="entry name" value="NAD(P)-bd_dom_sf"/>
</dbReference>
<keyword evidence="5 11" id="KW-0560">Oxidoreductase</keyword>
<evidence type="ECO:0000256" key="11">
    <source>
        <dbReference type="RuleBase" id="RU003369"/>
    </source>
</evidence>
<dbReference type="NCBIfam" id="NF004863">
    <property type="entry name" value="PRK06223.1"/>
    <property type="match status" value="1"/>
</dbReference>
<keyword evidence="6 10" id="KW-0520">NAD</keyword>